<dbReference type="EMBL" id="JAHWLI010000048">
    <property type="protein sequence ID" value="MBW3117672.1"/>
    <property type="molecule type" value="Genomic_DNA"/>
</dbReference>
<protein>
    <submittedName>
        <fullName evidence="1">Uncharacterized protein</fullName>
    </submittedName>
</protein>
<evidence type="ECO:0000313" key="2">
    <source>
        <dbReference type="Proteomes" id="UP001155882"/>
    </source>
</evidence>
<evidence type="ECO:0000313" key="1">
    <source>
        <dbReference type="EMBL" id="MBW3117672.1"/>
    </source>
</evidence>
<dbReference type="Proteomes" id="UP001155882">
    <property type="component" value="Unassembled WGS sequence"/>
</dbReference>
<accession>A0AAE2ZD17</accession>
<sequence length="87" mass="10049">MSVTRFHTAIWKQDFKILGAALSRYIRSKFSRLISKIHNIENPFPLHRNAPKRPSTTISSPSKNVYYGEGAHDNNVVLLRYIKFSTD</sequence>
<reference evidence="1" key="1">
    <citation type="submission" date="2021-07" db="EMBL/GenBank/DDBJ databases">
        <authorList>
            <person name="Stanton E."/>
        </authorList>
    </citation>
    <scope>NUCLEOTIDE SEQUENCE</scope>
    <source>
        <strain evidence="1">2021EL-01139</strain>
    </source>
</reference>
<comment type="caution">
    <text evidence="1">The sequence shown here is derived from an EMBL/GenBank/DDBJ whole genome shotgun (WGS) entry which is preliminary data.</text>
</comment>
<dbReference type="RefSeq" id="WP_153673962.1">
    <property type="nucleotide sequence ID" value="NZ_JAAOIA010000024.1"/>
</dbReference>
<organism evidence="1 2">
    <name type="scientific">Providencia rettgeri</name>
    <dbReference type="NCBI Taxonomy" id="587"/>
    <lineage>
        <taxon>Bacteria</taxon>
        <taxon>Pseudomonadati</taxon>
        <taxon>Pseudomonadota</taxon>
        <taxon>Gammaproteobacteria</taxon>
        <taxon>Enterobacterales</taxon>
        <taxon>Morganellaceae</taxon>
        <taxon>Providencia</taxon>
    </lineage>
</organism>
<name>A0AAE2ZD17_PRORE</name>
<gene>
    <name evidence="1" type="ORF">KYI77_14555</name>
</gene>
<dbReference type="AlphaFoldDB" id="A0AAE2ZD17"/>
<proteinExistence type="predicted"/>